<dbReference type="Proteomes" id="UP000005801">
    <property type="component" value="Unassembled WGS sequence"/>
</dbReference>
<comment type="caution">
    <text evidence="1">The sequence shown here is derived from an EMBL/GenBank/DDBJ whole genome shotgun (WGS) entry which is preliminary data.</text>
</comment>
<dbReference type="EMBL" id="ABCS01000123">
    <property type="protein sequence ID" value="EDM74590.1"/>
    <property type="molecule type" value="Genomic_DNA"/>
</dbReference>
<dbReference type="OrthoDB" id="5533409at2"/>
<dbReference type="AlphaFoldDB" id="A6GHP8"/>
<reference evidence="1 2" key="1">
    <citation type="submission" date="2007-06" db="EMBL/GenBank/DDBJ databases">
        <authorList>
            <person name="Shimkets L."/>
            <person name="Ferriera S."/>
            <person name="Johnson J."/>
            <person name="Kravitz S."/>
            <person name="Beeson K."/>
            <person name="Sutton G."/>
            <person name="Rogers Y.-H."/>
            <person name="Friedman R."/>
            <person name="Frazier M."/>
            <person name="Venter J.C."/>
        </authorList>
    </citation>
    <scope>NUCLEOTIDE SEQUENCE [LARGE SCALE GENOMIC DNA]</scope>
    <source>
        <strain evidence="1 2">SIR-1</strain>
    </source>
</reference>
<evidence type="ECO:0000313" key="2">
    <source>
        <dbReference type="Proteomes" id="UP000005801"/>
    </source>
</evidence>
<accession>A6GHP8</accession>
<protein>
    <recommendedName>
        <fullName evidence="3">4-vinyl reductase 4VR domain-containing protein</fullName>
    </recommendedName>
</protein>
<organism evidence="1 2">
    <name type="scientific">Plesiocystis pacifica SIR-1</name>
    <dbReference type="NCBI Taxonomy" id="391625"/>
    <lineage>
        <taxon>Bacteria</taxon>
        <taxon>Pseudomonadati</taxon>
        <taxon>Myxococcota</taxon>
        <taxon>Polyangia</taxon>
        <taxon>Nannocystales</taxon>
        <taxon>Nannocystaceae</taxon>
        <taxon>Plesiocystis</taxon>
    </lineage>
</organism>
<evidence type="ECO:0000313" key="1">
    <source>
        <dbReference type="EMBL" id="EDM74590.1"/>
    </source>
</evidence>
<keyword evidence="2" id="KW-1185">Reference proteome</keyword>
<sequence>MPAGAQAVEAYLAKLPQGLASHPECKIKWSAVQRSLDLCPPGGERGLPSELVEFISRPHRPNEWVPEVYMHVWLVYAATQWCATEEALMDHFIESNRKLFEHFAYRVMFRLVGPRKIISQAAARWRNFHQGTTLEPIEIRPREAVLHHVVPANHCPEPIAHAYAGAIIAGVELAGAREVEVETRAQSPTLNVFTCRWR</sequence>
<gene>
    <name evidence="1" type="ORF">PPSIR1_17170</name>
</gene>
<proteinExistence type="predicted"/>
<dbReference type="RefSeq" id="WP_006976235.1">
    <property type="nucleotide sequence ID" value="NZ_ABCS01000123.1"/>
</dbReference>
<name>A6GHP8_9BACT</name>
<evidence type="ECO:0008006" key="3">
    <source>
        <dbReference type="Google" id="ProtNLM"/>
    </source>
</evidence>
<dbReference type="STRING" id="391625.PPSIR1_17170"/>